<evidence type="ECO:0008006" key="2">
    <source>
        <dbReference type="Google" id="ProtNLM"/>
    </source>
</evidence>
<sequence>MHLRDEIGRLLLYHELYVALQSKTTTFPIFAASSSPVVVSKTSDEKVVDVRIQLMIAMGFPQQWCKRALESRQDV</sequence>
<proteinExistence type="predicted"/>
<organism evidence="1">
    <name type="scientific">Aphanomyces astaci</name>
    <name type="common">Crayfish plague agent</name>
    <dbReference type="NCBI Taxonomy" id="112090"/>
    <lineage>
        <taxon>Eukaryota</taxon>
        <taxon>Sar</taxon>
        <taxon>Stramenopiles</taxon>
        <taxon>Oomycota</taxon>
        <taxon>Saprolegniomycetes</taxon>
        <taxon>Saprolegniales</taxon>
        <taxon>Verrucalvaceae</taxon>
        <taxon>Aphanomyces</taxon>
    </lineage>
</organism>
<dbReference type="AlphaFoldDB" id="W4FBF9"/>
<protein>
    <recommendedName>
        <fullName evidence="2">UBA domain-containing protein</fullName>
    </recommendedName>
</protein>
<reference evidence="1" key="1">
    <citation type="submission" date="2013-12" db="EMBL/GenBank/DDBJ databases">
        <title>The Genome Sequence of Aphanomyces astaci APO3.</title>
        <authorList>
            <consortium name="The Broad Institute Genomics Platform"/>
            <person name="Russ C."/>
            <person name="Tyler B."/>
            <person name="van West P."/>
            <person name="Dieguez-Uribeondo J."/>
            <person name="Young S.K."/>
            <person name="Zeng Q."/>
            <person name="Gargeya S."/>
            <person name="Fitzgerald M."/>
            <person name="Abouelleil A."/>
            <person name="Alvarado L."/>
            <person name="Chapman S.B."/>
            <person name="Gainer-Dewar J."/>
            <person name="Goldberg J."/>
            <person name="Griggs A."/>
            <person name="Gujja S."/>
            <person name="Hansen M."/>
            <person name="Howarth C."/>
            <person name="Imamovic A."/>
            <person name="Ireland A."/>
            <person name="Larimer J."/>
            <person name="McCowan C."/>
            <person name="Murphy C."/>
            <person name="Pearson M."/>
            <person name="Poon T.W."/>
            <person name="Priest M."/>
            <person name="Roberts A."/>
            <person name="Saif S."/>
            <person name="Shea T."/>
            <person name="Sykes S."/>
            <person name="Wortman J."/>
            <person name="Nusbaum C."/>
            <person name="Birren B."/>
        </authorList>
    </citation>
    <scope>NUCLEOTIDE SEQUENCE [LARGE SCALE GENOMIC DNA]</scope>
    <source>
        <strain evidence="1">APO3</strain>
    </source>
</reference>
<dbReference type="VEuPathDB" id="FungiDB:H257_18934"/>
<dbReference type="RefSeq" id="XP_009846383.1">
    <property type="nucleotide sequence ID" value="XM_009848081.1"/>
</dbReference>
<dbReference type="GeneID" id="20820930"/>
<accession>W4FBF9</accession>
<evidence type="ECO:0000313" key="1">
    <source>
        <dbReference type="EMBL" id="ETV64136.1"/>
    </source>
</evidence>
<dbReference type="EMBL" id="KI913385">
    <property type="protein sequence ID" value="ETV64136.1"/>
    <property type="molecule type" value="Genomic_DNA"/>
</dbReference>
<name>W4FBF9_APHAT</name>
<gene>
    <name evidence="1" type="ORF">H257_18934</name>
</gene>